<gene>
    <name evidence="1" type="ORF">KIPB_015670</name>
</gene>
<dbReference type="EMBL" id="BDIP01008961">
    <property type="protein sequence ID" value="GIQ92098.1"/>
    <property type="molecule type" value="Genomic_DNA"/>
</dbReference>
<name>A0A9K3GR55_9EUKA</name>
<feature type="non-terminal residue" evidence="1">
    <location>
        <position position="84"/>
    </location>
</feature>
<feature type="non-terminal residue" evidence="1">
    <location>
        <position position="1"/>
    </location>
</feature>
<sequence>CLLSPDAKGAMDLAAKDMLAQMTPPENPRRPRIASSLHNSTGYWIARNMPELPEGASRHVPVLSSLCPARWMYRDKSPLCVSSL</sequence>
<protein>
    <submittedName>
        <fullName evidence="1">Uncharacterized protein</fullName>
    </submittedName>
</protein>
<dbReference type="AlphaFoldDB" id="A0A9K3GR55"/>
<accession>A0A9K3GR55</accession>
<proteinExistence type="predicted"/>
<comment type="caution">
    <text evidence="1">The sequence shown here is derived from an EMBL/GenBank/DDBJ whole genome shotgun (WGS) entry which is preliminary data.</text>
</comment>
<evidence type="ECO:0000313" key="1">
    <source>
        <dbReference type="EMBL" id="GIQ92098.1"/>
    </source>
</evidence>
<keyword evidence="2" id="KW-1185">Reference proteome</keyword>
<organism evidence="1 2">
    <name type="scientific">Kipferlia bialata</name>
    <dbReference type="NCBI Taxonomy" id="797122"/>
    <lineage>
        <taxon>Eukaryota</taxon>
        <taxon>Metamonada</taxon>
        <taxon>Carpediemonas-like organisms</taxon>
        <taxon>Kipferlia</taxon>
    </lineage>
</organism>
<reference evidence="1 2" key="1">
    <citation type="journal article" date="2018" name="PLoS ONE">
        <title>The draft genome of Kipferlia bialata reveals reductive genome evolution in fornicate parasites.</title>
        <authorList>
            <person name="Tanifuji G."/>
            <person name="Takabayashi S."/>
            <person name="Kume K."/>
            <person name="Takagi M."/>
            <person name="Nakayama T."/>
            <person name="Kamikawa R."/>
            <person name="Inagaki Y."/>
            <person name="Hashimoto T."/>
        </authorList>
    </citation>
    <scope>NUCLEOTIDE SEQUENCE [LARGE SCALE GENOMIC DNA]</scope>
    <source>
        <strain evidence="1">NY0173</strain>
    </source>
</reference>
<evidence type="ECO:0000313" key="2">
    <source>
        <dbReference type="Proteomes" id="UP000265618"/>
    </source>
</evidence>
<dbReference type="Proteomes" id="UP000265618">
    <property type="component" value="Unassembled WGS sequence"/>
</dbReference>